<evidence type="ECO:0000313" key="8">
    <source>
        <dbReference type="EMBL" id="CAK1578229.1"/>
    </source>
</evidence>
<reference evidence="8 9" key="1">
    <citation type="submission" date="2023-11" db="EMBL/GenBank/DDBJ databases">
        <authorList>
            <person name="Hedman E."/>
            <person name="Englund M."/>
            <person name="Stromberg M."/>
            <person name="Nyberg Akerstrom W."/>
            <person name="Nylinder S."/>
            <person name="Jareborg N."/>
            <person name="Kallberg Y."/>
            <person name="Kronander E."/>
        </authorList>
    </citation>
    <scope>NUCLEOTIDE SEQUENCE [LARGE SCALE GENOMIC DNA]</scope>
</reference>
<dbReference type="Proteomes" id="UP001314205">
    <property type="component" value="Unassembled WGS sequence"/>
</dbReference>
<dbReference type="EMBL" id="CAVLGL010000001">
    <property type="protein sequence ID" value="CAK1578229.1"/>
    <property type="molecule type" value="Genomic_DNA"/>
</dbReference>
<keyword evidence="2" id="KW-0863">Zinc-finger</keyword>
<sequence>MVILIFCINLPIFTSILEIAEGVQPRHRFMSAYEQKIEPPDRRWQYLLFAAEPYETIAFKVPSREVEKHDSKFWTHWNKDTKQFFLQFAFKIEPLRMPPPPPKMWENHGIRLPPPPGAQLMGVPPPPPLLPVPPPPPSM</sequence>
<evidence type="ECO:0000259" key="7">
    <source>
        <dbReference type="Pfam" id="PF16835"/>
    </source>
</evidence>
<proteinExistence type="predicted"/>
<feature type="chain" id="PRO_5043516614" description="SF3A2 domain-containing protein" evidence="6">
    <location>
        <begin position="23"/>
        <end position="139"/>
    </location>
</feature>
<feature type="region of interest" description="Disordered" evidence="5">
    <location>
        <begin position="103"/>
        <end position="139"/>
    </location>
</feature>
<dbReference type="PANTHER" id="PTHR23205:SF0">
    <property type="entry name" value="SPLICING FACTOR 3A SUBUNIT 2"/>
    <property type="match status" value="1"/>
</dbReference>
<feature type="compositionally biased region" description="Pro residues" evidence="5">
    <location>
        <begin position="112"/>
        <end position="139"/>
    </location>
</feature>
<keyword evidence="3" id="KW-0862">Zinc</keyword>
<evidence type="ECO:0000256" key="1">
    <source>
        <dbReference type="ARBA" id="ARBA00022723"/>
    </source>
</evidence>
<feature type="signal peptide" evidence="6">
    <location>
        <begin position="1"/>
        <end position="22"/>
    </location>
</feature>
<keyword evidence="4" id="KW-0539">Nucleus</keyword>
<dbReference type="GO" id="GO:0071013">
    <property type="term" value="C:catalytic step 2 spliceosome"/>
    <property type="evidence" value="ECO:0007669"/>
    <property type="project" value="TreeGrafter"/>
</dbReference>
<organism evidence="8 9">
    <name type="scientific">Parnassius mnemosyne</name>
    <name type="common">clouded apollo</name>
    <dbReference type="NCBI Taxonomy" id="213953"/>
    <lineage>
        <taxon>Eukaryota</taxon>
        <taxon>Metazoa</taxon>
        <taxon>Ecdysozoa</taxon>
        <taxon>Arthropoda</taxon>
        <taxon>Hexapoda</taxon>
        <taxon>Insecta</taxon>
        <taxon>Pterygota</taxon>
        <taxon>Neoptera</taxon>
        <taxon>Endopterygota</taxon>
        <taxon>Lepidoptera</taxon>
        <taxon>Glossata</taxon>
        <taxon>Ditrysia</taxon>
        <taxon>Papilionoidea</taxon>
        <taxon>Papilionidae</taxon>
        <taxon>Parnassiinae</taxon>
        <taxon>Parnassini</taxon>
        <taxon>Parnassius</taxon>
        <taxon>Driopa</taxon>
    </lineage>
</organism>
<dbReference type="Pfam" id="PF16835">
    <property type="entry name" value="SF3A2"/>
    <property type="match status" value="1"/>
</dbReference>
<dbReference type="AlphaFoldDB" id="A0AAV1K8T2"/>
<keyword evidence="1" id="KW-0479">Metal-binding</keyword>
<feature type="domain" description="SF3A2" evidence="7">
    <location>
        <begin position="8"/>
        <end position="84"/>
    </location>
</feature>
<evidence type="ECO:0000256" key="2">
    <source>
        <dbReference type="ARBA" id="ARBA00022771"/>
    </source>
</evidence>
<dbReference type="Gene3D" id="2.60.40.2690">
    <property type="match status" value="1"/>
</dbReference>
<dbReference type="GO" id="GO:0000245">
    <property type="term" value="P:spliceosomal complex assembly"/>
    <property type="evidence" value="ECO:0007669"/>
    <property type="project" value="TreeGrafter"/>
</dbReference>
<evidence type="ECO:0000256" key="3">
    <source>
        <dbReference type="ARBA" id="ARBA00022833"/>
    </source>
</evidence>
<dbReference type="GO" id="GO:0005686">
    <property type="term" value="C:U2 snRNP"/>
    <property type="evidence" value="ECO:0007669"/>
    <property type="project" value="TreeGrafter"/>
</dbReference>
<gene>
    <name evidence="8" type="ORF">PARMNEM_LOCUS343</name>
</gene>
<name>A0AAV1K8T2_9NEOP</name>
<dbReference type="PANTHER" id="PTHR23205">
    <property type="entry name" value="SPLICING FACTOR 3A SUBUNIT 2"/>
    <property type="match status" value="1"/>
</dbReference>
<dbReference type="InterPro" id="IPR031781">
    <property type="entry name" value="SF3A2_dom"/>
</dbReference>
<evidence type="ECO:0000313" key="9">
    <source>
        <dbReference type="Proteomes" id="UP001314205"/>
    </source>
</evidence>
<keyword evidence="9" id="KW-1185">Reference proteome</keyword>
<evidence type="ECO:0000256" key="5">
    <source>
        <dbReference type="SAM" id="MobiDB-lite"/>
    </source>
</evidence>
<keyword evidence="6" id="KW-0732">Signal</keyword>
<comment type="caution">
    <text evidence="8">The sequence shown here is derived from an EMBL/GenBank/DDBJ whole genome shotgun (WGS) entry which is preliminary data.</text>
</comment>
<protein>
    <recommendedName>
        <fullName evidence="7">SF3A2 domain-containing protein</fullName>
    </recommendedName>
</protein>
<dbReference type="GO" id="GO:0008270">
    <property type="term" value="F:zinc ion binding"/>
    <property type="evidence" value="ECO:0007669"/>
    <property type="project" value="UniProtKB-KW"/>
</dbReference>
<evidence type="ECO:0000256" key="4">
    <source>
        <dbReference type="ARBA" id="ARBA00023242"/>
    </source>
</evidence>
<dbReference type="InterPro" id="IPR052092">
    <property type="entry name" value="SF3A2"/>
</dbReference>
<evidence type="ECO:0000256" key="6">
    <source>
        <dbReference type="SAM" id="SignalP"/>
    </source>
</evidence>
<accession>A0AAV1K8T2</accession>
<dbReference type="SMART" id="SM01050">
    <property type="entry name" value="CactinC_cactus"/>
    <property type="match status" value="1"/>
</dbReference>
<dbReference type="GO" id="GO:0071004">
    <property type="term" value="C:U2-type prespliceosome"/>
    <property type="evidence" value="ECO:0007669"/>
    <property type="project" value="TreeGrafter"/>
</dbReference>